<dbReference type="InterPro" id="IPR019734">
    <property type="entry name" value="TPR_rpt"/>
</dbReference>
<dbReference type="AlphaFoldDB" id="A0A510JKV8"/>
<keyword evidence="4" id="KW-1185">Reference proteome</keyword>
<reference evidence="3 4" key="1">
    <citation type="submission" date="2019-07" db="EMBL/GenBank/DDBJ databases">
        <title>Complete Genome Sequence of Leptotrichia hofstadii Strain JCM16775.</title>
        <authorList>
            <person name="Watanabe S."/>
            <person name="Cui L."/>
        </authorList>
    </citation>
    <scope>NUCLEOTIDE SEQUENCE [LARGE SCALE GENOMIC DNA]</scope>
    <source>
        <strain evidence="3 4">JCM16775</strain>
    </source>
</reference>
<name>A0A510JKV8_9FUSO</name>
<accession>A0A510JKV8</accession>
<dbReference type="KEGG" id="lhf:JCM16775_1625"/>
<keyword evidence="2" id="KW-0175">Coiled coil</keyword>
<dbReference type="RefSeq" id="WP_026746041.1">
    <property type="nucleotide sequence ID" value="NZ_AP019823.1"/>
</dbReference>
<evidence type="ECO:0000313" key="4">
    <source>
        <dbReference type="Proteomes" id="UP000321892"/>
    </source>
</evidence>
<feature type="repeat" description="TPR" evidence="1">
    <location>
        <begin position="123"/>
        <end position="156"/>
    </location>
</feature>
<dbReference type="SUPFAM" id="SSF48452">
    <property type="entry name" value="TPR-like"/>
    <property type="match status" value="2"/>
</dbReference>
<protein>
    <submittedName>
        <fullName evidence="3">Uncharacterized protein</fullName>
    </submittedName>
</protein>
<evidence type="ECO:0000313" key="3">
    <source>
        <dbReference type="EMBL" id="BBM38915.1"/>
    </source>
</evidence>
<dbReference type="PROSITE" id="PS50005">
    <property type="entry name" value="TPR"/>
    <property type="match status" value="1"/>
</dbReference>
<feature type="coiled-coil region" evidence="2">
    <location>
        <begin position="287"/>
        <end position="348"/>
    </location>
</feature>
<evidence type="ECO:0000256" key="2">
    <source>
        <dbReference type="SAM" id="Coils"/>
    </source>
</evidence>
<gene>
    <name evidence="3" type="ORF">JCM16775_1625</name>
</gene>
<dbReference type="OrthoDB" id="2039983at2"/>
<sequence>MKQTQKEWARYIQDEIQKNDSYDNYKHVFIEYKDYLEKCLLENPRDVEKVCQLAIAYFTVYQDGKKSVNVLEDFLTKYSKDLNDDEKAIIYQDLADLYEKDAYDDKKCKYYLTKLIEMGKQSAIVWEVLGEYYLKRKKYKKALECFQKMEKFSDEKEIEDDYNYGITLFYCGYFEKAKEMLLKCYKKEPESAGILYALALCLHYTNDKKLAEPIWDKLLEKVSSEKYYYDEQILFEELIDLYYLCEEYDRCVLVFEKEIDELDWEEHFYYNMRFSFYFYSLKKLGNFKKAESKLSELIQKHNKYIEKIEIGEIYDKKYWNEEEIGEFIEEEKNEIKKVLEIYKKIMNSNYKPQNKRINLEKMYKTCYLVDCPMHQKLD</sequence>
<keyword evidence="1" id="KW-0802">TPR repeat</keyword>
<evidence type="ECO:0000256" key="1">
    <source>
        <dbReference type="PROSITE-ProRule" id="PRU00339"/>
    </source>
</evidence>
<dbReference type="EMBL" id="AP019823">
    <property type="protein sequence ID" value="BBM38915.1"/>
    <property type="molecule type" value="Genomic_DNA"/>
</dbReference>
<dbReference type="Gene3D" id="1.25.40.10">
    <property type="entry name" value="Tetratricopeptide repeat domain"/>
    <property type="match status" value="1"/>
</dbReference>
<organism evidence="3 4">
    <name type="scientific">Leptotrichia hofstadii</name>
    <dbReference type="NCBI Taxonomy" id="157688"/>
    <lineage>
        <taxon>Bacteria</taxon>
        <taxon>Fusobacteriati</taxon>
        <taxon>Fusobacteriota</taxon>
        <taxon>Fusobacteriia</taxon>
        <taxon>Fusobacteriales</taxon>
        <taxon>Leptotrichiaceae</taxon>
        <taxon>Leptotrichia</taxon>
    </lineage>
</organism>
<proteinExistence type="predicted"/>
<dbReference type="Proteomes" id="UP000321892">
    <property type="component" value="Chromosome"/>
</dbReference>
<dbReference type="InterPro" id="IPR011990">
    <property type="entry name" value="TPR-like_helical_dom_sf"/>
</dbReference>
<dbReference type="SMART" id="SM00028">
    <property type="entry name" value="TPR"/>
    <property type="match status" value="2"/>
</dbReference>